<keyword evidence="2" id="KW-1185">Reference proteome</keyword>
<evidence type="ECO:0000313" key="1">
    <source>
        <dbReference type="EMBL" id="KAH9713854.1"/>
    </source>
</evidence>
<sequence>MCGGAIISGYIPPTVPGRPKKLTAEYLWPELKRSSNKKYSKPIVDDDFEADFQGFKDDEEESDIDGDVDVDADLMMADIKPFTFSAGRKSHGSTAVKHVEQAKKSTERKRKNQYRGIRQRPWGKWAAEIRDPTKGVRVWLGTFNTAEEAARAYDAEARRIRGKKAKVNFPDETPAAAPKSSVKANSQKSVPKACLSPVQPSLNQNFDYLNNSDQDYYNNVSILEEKPQVNQYGYLGSFPNDGELGFKPFVPTADDTPLYFNSDQGSNSFDCSDFGWGEQAPKTPEISSVLEATPEVDESQFVDAVANPMKKLKSNSENAVPVQDNNGKSLSDELLAFDNQVKFLPMPYPEGSWEASLDAFLNGDNTQDGGNLMNLWSFDDFPSTLGGVY</sequence>
<comment type="caution">
    <text evidence="1">The sequence shown here is derived from an EMBL/GenBank/DDBJ whole genome shotgun (WGS) entry which is preliminary data.</text>
</comment>
<gene>
    <name evidence="1" type="ORF">KPL71_020487</name>
</gene>
<name>A0ACB8J8H8_CITSI</name>
<proteinExistence type="predicted"/>
<organism evidence="1 2">
    <name type="scientific">Citrus sinensis</name>
    <name type="common">Sweet orange</name>
    <name type="synonym">Citrus aurantium var. sinensis</name>
    <dbReference type="NCBI Taxonomy" id="2711"/>
    <lineage>
        <taxon>Eukaryota</taxon>
        <taxon>Viridiplantae</taxon>
        <taxon>Streptophyta</taxon>
        <taxon>Embryophyta</taxon>
        <taxon>Tracheophyta</taxon>
        <taxon>Spermatophyta</taxon>
        <taxon>Magnoliopsida</taxon>
        <taxon>eudicotyledons</taxon>
        <taxon>Gunneridae</taxon>
        <taxon>Pentapetalae</taxon>
        <taxon>rosids</taxon>
        <taxon>malvids</taxon>
        <taxon>Sapindales</taxon>
        <taxon>Rutaceae</taxon>
        <taxon>Aurantioideae</taxon>
        <taxon>Citrus</taxon>
    </lineage>
</organism>
<dbReference type="EMBL" id="CM039176">
    <property type="protein sequence ID" value="KAH9713854.1"/>
    <property type="molecule type" value="Genomic_DNA"/>
</dbReference>
<reference evidence="2" key="1">
    <citation type="journal article" date="2023" name="Hortic. Res.">
        <title>A chromosome-level phased genome enabling allele-level studies in sweet orange: a case study on citrus Huanglongbing tolerance.</title>
        <authorList>
            <person name="Wu B."/>
            <person name="Yu Q."/>
            <person name="Deng Z."/>
            <person name="Duan Y."/>
            <person name="Luo F."/>
            <person name="Gmitter F. Jr."/>
        </authorList>
    </citation>
    <scope>NUCLEOTIDE SEQUENCE [LARGE SCALE GENOMIC DNA]</scope>
    <source>
        <strain evidence="2">cv. Valencia</strain>
    </source>
</reference>
<protein>
    <submittedName>
        <fullName evidence="1">Ethylene-responsive transcription factor RAP2-12</fullName>
    </submittedName>
</protein>
<accession>A0ACB8J8H8</accession>
<evidence type="ECO:0000313" key="2">
    <source>
        <dbReference type="Proteomes" id="UP000829398"/>
    </source>
</evidence>
<dbReference type="Proteomes" id="UP000829398">
    <property type="component" value="Chromosome 7"/>
</dbReference>